<evidence type="ECO:0000256" key="1">
    <source>
        <dbReference type="ARBA" id="ARBA00022676"/>
    </source>
</evidence>
<evidence type="ECO:0000256" key="2">
    <source>
        <dbReference type="ARBA" id="ARBA00022679"/>
    </source>
</evidence>
<evidence type="ECO:0000259" key="4">
    <source>
        <dbReference type="Pfam" id="PF02885"/>
    </source>
</evidence>
<dbReference type="PANTHER" id="PTHR10515:SF0">
    <property type="entry name" value="THYMIDINE PHOSPHORYLASE"/>
    <property type="match status" value="1"/>
</dbReference>
<proteinExistence type="predicted"/>
<dbReference type="GO" id="GO:0005829">
    <property type="term" value="C:cytosol"/>
    <property type="evidence" value="ECO:0007669"/>
    <property type="project" value="TreeGrafter"/>
</dbReference>
<dbReference type="Pfam" id="PF02885">
    <property type="entry name" value="Glycos_trans_3N"/>
    <property type="match status" value="1"/>
</dbReference>
<feature type="domain" description="Glycosyl transferase family 3 N-terminal" evidence="4">
    <location>
        <begin position="4"/>
        <end position="66"/>
    </location>
</feature>
<dbReference type="PANTHER" id="PTHR10515">
    <property type="entry name" value="THYMIDINE PHOSPHORYLASE"/>
    <property type="match status" value="1"/>
</dbReference>
<dbReference type="Gene3D" id="3.40.1030.10">
    <property type="entry name" value="Nucleoside phosphorylase/phosphoribosyltransferase catalytic domain"/>
    <property type="match status" value="1"/>
</dbReference>
<dbReference type="SUPFAM" id="SSF52418">
    <property type="entry name" value="Nucleoside phosphorylase/phosphoribosyltransferase catalytic domain"/>
    <property type="match status" value="1"/>
</dbReference>
<dbReference type="InterPro" id="IPR000312">
    <property type="entry name" value="Glycosyl_Trfase_fam3"/>
</dbReference>
<dbReference type="AlphaFoldDB" id="A0A382PR89"/>
<dbReference type="EMBL" id="UINC01108907">
    <property type="protein sequence ID" value="SVC75357.1"/>
    <property type="molecule type" value="Genomic_DNA"/>
</dbReference>
<evidence type="ECO:0008006" key="6">
    <source>
        <dbReference type="Google" id="ProtNLM"/>
    </source>
</evidence>
<feature type="domain" description="Glycosyl transferase family 3" evidence="3">
    <location>
        <begin position="78"/>
        <end position="159"/>
    </location>
</feature>
<keyword evidence="1" id="KW-0328">Glycosyltransferase</keyword>
<name>A0A382PR89_9ZZZZ</name>
<keyword evidence="2" id="KW-0808">Transferase</keyword>
<evidence type="ECO:0000259" key="3">
    <source>
        <dbReference type="Pfam" id="PF00591"/>
    </source>
</evidence>
<accession>A0A382PR89</accession>
<dbReference type="InterPro" id="IPR017872">
    <property type="entry name" value="Pyrmidine_PPase_CS"/>
</dbReference>
<dbReference type="InterPro" id="IPR036320">
    <property type="entry name" value="Glycosyl_Trfase_fam3_N_dom_sf"/>
</dbReference>
<protein>
    <recommendedName>
        <fullName evidence="6">Thymidine phosphorylase</fullName>
    </recommendedName>
</protein>
<dbReference type="InterPro" id="IPR017459">
    <property type="entry name" value="Glycosyl_Trfase_fam3_N_dom"/>
</dbReference>
<dbReference type="Pfam" id="PF00591">
    <property type="entry name" value="Glycos_transf_3"/>
    <property type="match status" value="1"/>
</dbReference>
<dbReference type="InterPro" id="IPR035902">
    <property type="entry name" value="Nuc_phospho_transferase"/>
</dbReference>
<dbReference type="InterPro" id="IPR000053">
    <property type="entry name" value="Thymidine/pyrmidine_PPase"/>
</dbReference>
<dbReference type="GO" id="GO:0016763">
    <property type="term" value="F:pentosyltransferase activity"/>
    <property type="evidence" value="ECO:0007669"/>
    <property type="project" value="UniProtKB-ARBA"/>
</dbReference>
<gene>
    <name evidence="5" type="ORF">METZ01_LOCUS328211</name>
</gene>
<dbReference type="GO" id="GO:0004645">
    <property type="term" value="F:1,4-alpha-oligoglucan phosphorylase activity"/>
    <property type="evidence" value="ECO:0007669"/>
    <property type="project" value="InterPro"/>
</dbReference>
<sequence length="160" mass="17034">MIPQDIIALKRDDEAIPLDDLRAFVLDYSKGEVPDYQMAAFAMATCLNGMNFEETATLTQAMMDSGETLDFSEFETFSVDKHSTGGIGDKVSLVLAPLVASCGGLVPMISGRGLGLTGGTLDKLESIQGYRTDLSSSELRKVVSDCGCVITGQTERLAPA</sequence>
<organism evidence="5">
    <name type="scientific">marine metagenome</name>
    <dbReference type="NCBI Taxonomy" id="408172"/>
    <lineage>
        <taxon>unclassified sequences</taxon>
        <taxon>metagenomes</taxon>
        <taxon>ecological metagenomes</taxon>
    </lineage>
</organism>
<evidence type="ECO:0000313" key="5">
    <source>
        <dbReference type="EMBL" id="SVC75357.1"/>
    </source>
</evidence>
<feature type="non-terminal residue" evidence="5">
    <location>
        <position position="160"/>
    </location>
</feature>
<dbReference type="Gene3D" id="1.20.970.10">
    <property type="entry name" value="Transferase, Pyrimidine Nucleoside Phosphorylase, Chain C"/>
    <property type="match status" value="1"/>
</dbReference>
<dbReference type="GO" id="GO:0006206">
    <property type="term" value="P:pyrimidine nucleobase metabolic process"/>
    <property type="evidence" value="ECO:0007669"/>
    <property type="project" value="InterPro"/>
</dbReference>
<reference evidence="5" key="1">
    <citation type="submission" date="2018-05" db="EMBL/GenBank/DDBJ databases">
        <authorList>
            <person name="Lanie J.A."/>
            <person name="Ng W.-L."/>
            <person name="Kazmierczak K.M."/>
            <person name="Andrzejewski T.M."/>
            <person name="Davidsen T.M."/>
            <person name="Wayne K.J."/>
            <person name="Tettelin H."/>
            <person name="Glass J.I."/>
            <person name="Rusch D."/>
            <person name="Podicherti R."/>
            <person name="Tsui H.-C.T."/>
            <person name="Winkler M.E."/>
        </authorList>
    </citation>
    <scope>NUCLEOTIDE SEQUENCE</scope>
</reference>
<dbReference type="PROSITE" id="PS00647">
    <property type="entry name" value="THYMID_PHOSPHORYLASE"/>
    <property type="match status" value="1"/>
</dbReference>
<dbReference type="SUPFAM" id="SSF47648">
    <property type="entry name" value="Nucleoside phosphorylase/phosphoribosyltransferase N-terminal domain"/>
    <property type="match status" value="1"/>
</dbReference>